<protein>
    <submittedName>
        <fullName evidence="1">Uncharacterized protein</fullName>
    </submittedName>
</protein>
<comment type="caution">
    <text evidence="1">The sequence shown here is derived from an EMBL/GenBank/DDBJ whole genome shotgun (WGS) entry which is preliminary data.</text>
</comment>
<dbReference type="EMBL" id="JALLAZ020000699">
    <property type="protein sequence ID" value="KAL3789071.1"/>
    <property type="molecule type" value="Genomic_DNA"/>
</dbReference>
<accession>A0ABD3PN16</accession>
<gene>
    <name evidence="1" type="ORF">ACHAW5_009810</name>
</gene>
<evidence type="ECO:0000313" key="2">
    <source>
        <dbReference type="Proteomes" id="UP001530315"/>
    </source>
</evidence>
<dbReference type="AlphaFoldDB" id="A0ABD3PN16"/>
<dbReference type="Proteomes" id="UP001530315">
    <property type="component" value="Unassembled WGS sequence"/>
</dbReference>
<sequence>MGRPRGFPSHGSMARFSIPGKKFREFGVGVVLSFAEGSSSNDSVPRGTFIKTCGGVAQVTMFTCCPLSVAPLTVGRYRHESDDAIGTCDRPLSQASANSLLETPRRNTSLVVFVPFLSRAMEPK</sequence>
<name>A0ABD3PN16_9STRA</name>
<reference evidence="1 2" key="1">
    <citation type="submission" date="2024-10" db="EMBL/GenBank/DDBJ databases">
        <title>Updated reference genomes for cyclostephanoid diatoms.</title>
        <authorList>
            <person name="Roberts W.R."/>
            <person name="Alverson A.J."/>
        </authorList>
    </citation>
    <scope>NUCLEOTIDE SEQUENCE [LARGE SCALE GENOMIC DNA]</scope>
    <source>
        <strain evidence="1 2">AJA276-08</strain>
    </source>
</reference>
<evidence type="ECO:0000313" key="1">
    <source>
        <dbReference type="EMBL" id="KAL3789071.1"/>
    </source>
</evidence>
<proteinExistence type="predicted"/>
<organism evidence="1 2">
    <name type="scientific">Stephanodiscus triporus</name>
    <dbReference type="NCBI Taxonomy" id="2934178"/>
    <lineage>
        <taxon>Eukaryota</taxon>
        <taxon>Sar</taxon>
        <taxon>Stramenopiles</taxon>
        <taxon>Ochrophyta</taxon>
        <taxon>Bacillariophyta</taxon>
        <taxon>Coscinodiscophyceae</taxon>
        <taxon>Thalassiosirophycidae</taxon>
        <taxon>Stephanodiscales</taxon>
        <taxon>Stephanodiscaceae</taxon>
        <taxon>Stephanodiscus</taxon>
    </lineage>
</organism>
<keyword evidence="2" id="KW-1185">Reference proteome</keyword>